<evidence type="ECO:0000313" key="4">
    <source>
        <dbReference type="Proteomes" id="UP001501074"/>
    </source>
</evidence>
<feature type="compositionally biased region" description="Polar residues" evidence="1">
    <location>
        <begin position="255"/>
        <end position="265"/>
    </location>
</feature>
<keyword evidence="2" id="KW-0812">Transmembrane</keyword>
<dbReference type="Proteomes" id="UP001501074">
    <property type="component" value="Unassembled WGS sequence"/>
</dbReference>
<feature type="transmembrane region" description="Helical" evidence="2">
    <location>
        <begin position="156"/>
        <end position="174"/>
    </location>
</feature>
<feature type="transmembrane region" description="Helical" evidence="2">
    <location>
        <begin position="186"/>
        <end position="208"/>
    </location>
</feature>
<sequence>MHALAPLSKIDYESGVNSAWSTIATFVPKFVVFLLILIVGYIIAKVLAKVLNGVLERVGFDRAVERGGVGRALEQSKYDASDILAKLVFYTIMLFVLSTAFGVFGPNPISGYLQAVIAYLPKVFVAIVIVVIASAIAAGAKTLIEGSLGGLSYGRVLAGAASVLILAFGIIAALDQLQIAQNVVDGILYATLAAVVGVVVVAVGGGGIKPMQARWENTLATYDAEKRNIGQQVASAPNVQAQADSARARVRTDTTWDQNPGSSHY</sequence>
<keyword evidence="2" id="KW-0472">Membrane</keyword>
<keyword evidence="2" id="KW-1133">Transmembrane helix</keyword>
<proteinExistence type="predicted"/>
<keyword evidence="4" id="KW-1185">Reference proteome</keyword>
<evidence type="ECO:0000256" key="2">
    <source>
        <dbReference type="SAM" id="Phobius"/>
    </source>
</evidence>
<reference evidence="4" key="1">
    <citation type="journal article" date="2019" name="Int. J. Syst. Evol. Microbiol.">
        <title>The Global Catalogue of Microorganisms (GCM) 10K type strain sequencing project: providing services to taxonomists for standard genome sequencing and annotation.</title>
        <authorList>
            <consortium name="The Broad Institute Genomics Platform"/>
            <consortium name="The Broad Institute Genome Sequencing Center for Infectious Disease"/>
            <person name="Wu L."/>
            <person name="Ma J."/>
        </authorList>
    </citation>
    <scope>NUCLEOTIDE SEQUENCE [LARGE SCALE GENOMIC DNA]</scope>
    <source>
        <strain evidence="4">JCM 16902</strain>
    </source>
</reference>
<evidence type="ECO:0000313" key="3">
    <source>
        <dbReference type="EMBL" id="GAA3602800.1"/>
    </source>
</evidence>
<feature type="transmembrane region" description="Helical" evidence="2">
    <location>
        <begin position="83"/>
        <end position="104"/>
    </location>
</feature>
<name>A0ABP6ZA20_9ACTN</name>
<feature type="region of interest" description="Disordered" evidence="1">
    <location>
        <begin position="244"/>
        <end position="265"/>
    </location>
</feature>
<evidence type="ECO:0008006" key="5">
    <source>
        <dbReference type="Google" id="ProtNLM"/>
    </source>
</evidence>
<dbReference type="Pfam" id="PF05552">
    <property type="entry name" value="MS_channel_1st_1"/>
    <property type="match status" value="2"/>
</dbReference>
<evidence type="ECO:0000256" key="1">
    <source>
        <dbReference type="SAM" id="MobiDB-lite"/>
    </source>
</evidence>
<dbReference type="RefSeq" id="WP_231485089.1">
    <property type="nucleotide sequence ID" value="NZ_BAAAZO010000002.1"/>
</dbReference>
<feature type="transmembrane region" description="Helical" evidence="2">
    <location>
        <begin position="20"/>
        <end position="44"/>
    </location>
</feature>
<accession>A0ABP6ZA20</accession>
<gene>
    <name evidence="3" type="ORF">GCM10022223_18210</name>
</gene>
<protein>
    <recommendedName>
        <fullName evidence="5">Transporter (Transmembrane protein)</fullName>
    </recommendedName>
</protein>
<dbReference type="Gene3D" id="1.10.287.1260">
    <property type="match status" value="1"/>
</dbReference>
<comment type="caution">
    <text evidence="3">The sequence shown here is derived from an EMBL/GenBank/DDBJ whole genome shotgun (WGS) entry which is preliminary data.</text>
</comment>
<dbReference type="EMBL" id="BAAAZO010000002">
    <property type="protein sequence ID" value="GAA3602800.1"/>
    <property type="molecule type" value="Genomic_DNA"/>
</dbReference>
<feature type="transmembrane region" description="Helical" evidence="2">
    <location>
        <begin position="124"/>
        <end position="144"/>
    </location>
</feature>
<dbReference type="InterPro" id="IPR008910">
    <property type="entry name" value="MSC_TM_helix"/>
</dbReference>
<organism evidence="3 4">
    <name type="scientific">Kineosporia mesophila</name>
    <dbReference type="NCBI Taxonomy" id="566012"/>
    <lineage>
        <taxon>Bacteria</taxon>
        <taxon>Bacillati</taxon>
        <taxon>Actinomycetota</taxon>
        <taxon>Actinomycetes</taxon>
        <taxon>Kineosporiales</taxon>
        <taxon>Kineosporiaceae</taxon>
        <taxon>Kineosporia</taxon>
    </lineage>
</organism>